<dbReference type="VEuPathDB" id="FungiDB:SJAG_00249"/>
<dbReference type="InterPro" id="IPR036875">
    <property type="entry name" value="Znf_CCHC_sf"/>
</dbReference>
<dbReference type="GO" id="GO:0071004">
    <property type="term" value="C:U2-type prespliceosome"/>
    <property type="evidence" value="ECO:0007669"/>
    <property type="project" value="EnsemblFungi"/>
</dbReference>
<gene>
    <name evidence="19" type="primary">bpb1</name>
    <name evidence="18" type="ORF">SJAG_00249</name>
</gene>
<organism evidence="18 20">
    <name type="scientific">Schizosaccharomyces japonicus (strain yFS275 / FY16936)</name>
    <name type="common">Fission yeast</name>
    <dbReference type="NCBI Taxonomy" id="402676"/>
    <lineage>
        <taxon>Eukaryota</taxon>
        <taxon>Fungi</taxon>
        <taxon>Dikarya</taxon>
        <taxon>Ascomycota</taxon>
        <taxon>Taphrinomycotina</taxon>
        <taxon>Schizosaccharomycetes</taxon>
        <taxon>Schizosaccharomycetales</taxon>
        <taxon>Schizosaccharomycetaceae</taxon>
        <taxon>Schizosaccharomyces</taxon>
    </lineage>
</organism>
<protein>
    <recommendedName>
        <fullName evidence="3 15">Branchpoint-bridging protein</fullName>
    </recommendedName>
</protein>
<keyword evidence="8 13" id="KW-0863">Zinc-finger</keyword>
<dbReference type="SMART" id="SM00343">
    <property type="entry name" value="ZnF_C2HC"/>
    <property type="match status" value="2"/>
</dbReference>
<evidence type="ECO:0000313" key="20">
    <source>
        <dbReference type="Proteomes" id="UP000001744"/>
    </source>
</evidence>
<comment type="subcellular location">
    <subcellularLocation>
        <location evidence="1 15">Nucleus</location>
    </subcellularLocation>
</comment>
<evidence type="ECO:0000256" key="4">
    <source>
        <dbReference type="ARBA" id="ARBA00022664"/>
    </source>
</evidence>
<dbReference type="SUPFAM" id="SSF54791">
    <property type="entry name" value="Eukaryotic type KH-domain (KH-domain type I)"/>
    <property type="match status" value="1"/>
</dbReference>
<dbReference type="GO" id="GO:0045131">
    <property type="term" value="F:pre-mRNA branch point binding"/>
    <property type="evidence" value="ECO:0007669"/>
    <property type="project" value="UniProtKB-UniRule"/>
</dbReference>
<keyword evidence="12 15" id="KW-0539">Nucleus</keyword>
<evidence type="ECO:0000256" key="1">
    <source>
        <dbReference type="ARBA" id="ARBA00004123"/>
    </source>
</evidence>
<dbReference type="Pfam" id="PF00098">
    <property type="entry name" value="zf-CCHC"/>
    <property type="match status" value="2"/>
</dbReference>
<feature type="compositionally biased region" description="Low complexity" evidence="16">
    <location>
        <begin position="451"/>
        <end position="469"/>
    </location>
</feature>
<feature type="compositionally biased region" description="Polar residues" evidence="16">
    <location>
        <begin position="372"/>
        <end position="381"/>
    </location>
</feature>
<feature type="region of interest" description="Disordered" evidence="16">
    <location>
        <begin position="528"/>
        <end position="560"/>
    </location>
</feature>
<dbReference type="InterPro" id="IPR045071">
    <property type="entry name" value="BBP-like"/>
</dbReference>
<evidence type="ECO:0000256" key="8">
    <source>
        <dbReference type="ARBA" id="ARBA00022771"/>
    </source>
</evidence>
<evidence type="ECO:0000256" key="14">
    <source>
        <dbReference type="PROSITE-ProRule" id="PRU00117"/>
    </source>
</evidence>
<feature type="domain" description="CCHC-type" evidence="17">
    <location>
        <begin position="334"/>
        <end position="348"/>
    </location>
</feature>
<evidence type="ECO:0000256" key="6">
    <source>
        <dbReference type="ARBA" id="ARBA00022728"/>
    </source>
</evidence>
<dbReference type="GO" id="GO:0005634">
    <property type="term" value="C:nucleus"/>
    <property type="evidence" value="ECO:0000318"/>
    <property type="project" value="GO_Central"/>
</dbReference>
<dbReference type="Pfam" id="PF22675">
    <property type="entry name" value="KH-I_KHDC4-BBP"/>
    <property type="match status" value="1"/>
</dbReference>
<dbReference type="JaponicusDB" id="SJAG_00249">
    <property type="gene designation" value="bpb1"/>
</dbReference>
<reference evidence="18 20" key="1">
    <citation type="journal article" date="2011" name="Science">
        <title>Comparative functional genomics of the fission yeasts.</title>
        <authorList>
            <person name="Rhind N."/>
            <person name="Chen Z."/>
            <person name="Yassour M."/>
            <person name="Thompson D.A."/>
            <person name="Haas B.J."/>
            <person name="Habib N."/>
            <person name="Wapinski I."/>
            <person name="Roy S."/>
            <person name="Lin M.F."/>
            <person name="Heiman D.I."/>
            <person name="Young S.K."/>
            <person name="Furuya K."/>
            <person name="Guo Y."/>
            <person name="Pidoux A."/>
            <person name="Chen H.M."/>
            <person name="Robbertse B."/>
            <person name="Goldberg J.M."/>
            <person name="Aoki K."/>
            <person name="Bayne E.H."/>
            <person name="Berlin A.M."/>
            <person name="Desjardins C.A."/>
            <person name="Dobbs E."/>
            <person name="Dukaj L."/>
            <person name="Fan L."/>
            <person name="FitzGerald M.G."/>
            <person name="French C."/>
            <person name="Gujja S."/>
            <person name="Hansen K."/>
            <person name="Keifenheim D."/>
            <person name="Levin J.Z."/>
            <person name="Mosher R.A."/>
            <person name="Mueller C.A."/>
            <person name="Pfiffner J."/>
            <person name="Priest M."/>
            <person name="Russ C."/>
            <person name="Smialowska A."/>
            <person name="Swoboda P."/>
            <person name="Sykes S.M."/>
            <person name="Vaughn M."/>
            <person name="Vengrova S."/>
            <person name="Yoder R."/>
            <person name="Zeng Q."/>
            <person name="Allshire R."/>
            <person name="Baulcombe D."/>
            <person name="Birren B.W."/>
            <person name="Brown W."/>
            <person name="Ekwall K."/>
            <person name="Kellis M."/>
            <person name="Leatherwood J."/>
            <person name="Levin H."/>
            <person name="Margalit H."/>
            <person name="Martienssen R."/>
            <person name="Nieduszynski C.A."/>
            <person name="Spatafora J.W."/>
            <person name="Friedman N."/>
            <person name="Dalgaard J.Z."/>
            <person name="Baumann P."/>
            <person name="Niki H."/>
            <person name="Regev A."/>
            <person name="Nusbaum C."/>
        </authorList>
    </citation>
    <scope>NUCLEOTIDE SEQUENCE [LARGE SCALE GENOMIC DNA]</scope>
    <source>
        <strain evidence="20">yFS275 / FY16936</strain>
    </source>
</reference>
<dbReference type="GO" id="GO:0003729">
    <property type="term" value="F:mRNA binding"/>
    <property type="evidence" value="ECO:0000318"/>
    <property type="project" value="GO_Central"/>
</dbReference>
<feature type="compositionally biased region" description="Basic and acidic residues" evidence="16">
    <location>
        <begin position="386"/>
        <end position="395"/>
    </location>
</feature>
<dbReference type="OMA" id="EDSNCKI"/>
<evidence type="ECO:0000256" key="12">
    <source>
        <dbReference type="ARBA" id="ARBA00023242"/>
    </source>
</evidence>
<feature type="compositionally biased region" description="Low complexity" evidence="16">
    <location>
        <begin position="531"/>
        <end position="541"/>
    </location>
</feature>
<dbReference type="PROSITE" id="PS50084">
    <property type="entry name" value="KH_TYPE_1"/>
    <property type="match status" value="1"/>
</dbReference>
<dbReference type="InterPro" id="IPR032570">
    <property type="entry name" value="SF1-HH"/>
</dbReference>
<keyword evidence="5 15" id="KW-0479">Metal-binding</keyword>
<keyword evidence="10 14" id="KW-0694">RNA-binding</keyword>
<evidence type="ECO:0000256" key="9">
    <source>
        <dbReference type="ARBA" id="ARBA00022833"/>
    </source>
</evidence>
<evidence type="ECO:0000256" key="3">
    <source>
        <dbReference type="ARBA" id="ARBA00017984"/>
    </source>
</evidence>
<dbReference type="InterPro" id="IPR001878">
    <property type="entry name" value="Znf_CCHC"/>
</dbReference>
<dbReference type="Pfam" id="PF16275">
    <property type="entry name" value="SF1-HH"/>
    <property type="match status" value="1"/>
</dbReference>
<sequence>MWRSRNNGKTGSNSIPLGRRRLDSEPRETLPLSNGELKRSPSPPYAYKSSPQFDNSGNVERGRRRFRIHYWDGPTPIEDRSPQLLDTNFAITACMTSEQLALYSMNIRLEEVSQKLRIGAVVPNRAERSPSPPPQYDNFGRRLNTREIRHKKKLEDERHKIIKKAMKLVPGFRAPSDYRRPTKTQEKVYVPVKDYPEINFIGLLIGPRGHTLKDMEAKSGAKIAIRGKGSVKEGKGRSDPSARGNMEEDLHCLVMADSEEKVNHAIKLIEEIIQTAASVPEGQNDLKRSQLRQLATLNGTLRDDENQVCQNCGNVGHRKYDCPERSNYTANIICRYCNNAGHIARDCPVRNGKAPASNAVTDQEYQNLMQELNEGSRSTTAPPEAIEYRKSERESVPPPWINASATPASASTTSAPWNKPPPAAPAAPAAASNPPWQANTFPGAPAAQEVPSFNAPSSAAAPPWQAPVPGTTLPPQPVPFFPPAQAPPPPGAVYAAVPPPFTVPNFAQPGMPGAVGVPSAPGAMIPPPPGLATAAPGVALPPGVPPPPGTTTNPGYNSAP</sequence>
<evidence type="ECO:0000256" key="13">
    <source>
        <dbReference type="PROSITE-ProRule" id="PRU00047"/>
    </source>
</evidence>
<evidence type="ECO:0000256" key="11">
    <source>
        <dbReference type="ARBA" id="ARBA00023187"/>
    </source>
</evidence>
<feature type="compositionally biased region" description="Pro residues" evidence="16">
    <location>
        <begin position="472"/>
        <end position="484"/>
    </location>
</feature>
<comment type="similarity">
    <text evidence="2 15">Belongs to the BBP/SF1 family.</text>
</comment>
<dbReference type="EMBL" id="KE651166">
    <property type="protein sequence ID" value="EEB05248.1"/>
    <property type="molecule type" value="Genomic_DNA"/>
</dbReference>
<keyword evidence="9 15" id="KW-0862">Zinc</keyword>
<feature type="domain" description="CCHC-type" evidence="17">
    <location>
        <begin position="309"/>
        <end position="324"/>
    </location>
</feature>
<dbReference type="GO" id="GO:0008270">
    <property type="term" value="F:zinc ion binding"/>
    <property type="evidence" value="ECO:0007669"/>
    <property type="project" value="UniProtKB-UniRule"/>
</dbReference>
<comment type="function">
    <text evidence="15">Necessary for the splicing of pre-mRNA. Has a role in the recognition of the branch site (5'-UACUAAC-3'), the pyrimidine tract and the 3'-splice site at the 3'-end of introns.</text>
</comment>
<dbReference type="PROSITE" id="PS50158">
    <property type="entry name" value="ZF_CCHC"/>
    <property type="match status" value="2"/>
</dbReference>
<accession>B6JV47</accession>
<dbReference type="AlphaFoldDB" id="B6JV47"/>
<evidence type="ECO:0000259" key="17">
    <source>
        <dbReference type="PROSITE" id="PS50158"/>
    </source>
</evidence>
<dbReference type="FunFam" id="3.30.1370.10:FF:000024">
    <property type="entry name" value="Branchpoint-bridging protein-like protein"/>
    <property type="match status" value="1"/>
</dbReference>
<dbReference type="GO" id="GO:0045292">
    <property type="term" value="P:mRNA cis splicing, via spliceosome"/>
    <property type="evidence" value="ECO:0000318"/>
    <property type="project" value="GO_Central"/>
</dbReference>
<proteinExistence type="inferred from homology"/>
<dbReference type="Gene3D" id="3.30.1370.10">
    <property type="entry name" value="K Homology domain, type 1"/>
    <property type="match status" value="1"/>
</dbReference>
<dbReference type="PANTHER" id="PTHR11208">
    <property type="entry name" value="RNA-BINDING PROTEIN RELATED"/>
    <property type="match status" value="1"/>
</dbReference>
<dbReference type="InterPro" id="IPR036612">
    <property type="entry name" value="KH_dom_type_1_sf"/>
</dbReference>
<dbReference type="RefSeq" id="XP_002171541.1">
    <property type="nucleotide sequence ID" value="XM_002171505.2"/>
</dbReference>
<dbReference type="eggNOG" id="KOG0119">
    <property type="taxonomic scope" value="Eukaryota"/>
</dbReference>
<evidence type="ECO:0000256" key="5">
    <source>
        <dbReference type="ARBA" id="ARBA00022723"/>
    </source>
</evidence>
<dbReference type="Gene3D" id="6.10.140.1790">
    <property type="match status" value="1"/>
</dbReference>
<keyword evidence="20" id="KW-1185">Reference proteome</keyword>
<evidence type="ECO:0000256" key="16">
    <source>
        <dbReference type="SAM" id="MobiDB-lite"/>
    </source>
</evidence>
<feature type="compositionally biased region" description="Low complexity" evidence="16">
    <location>
        <begin position="426"/>
        <end position="436"/>
    </location>
</feature>
<dbReference type="PANTHER" id="PTHR11208:SF45">
    <property type="entry name" value="SPLICING FACTOR 1"/>
    <property type="match status" value="1"/>
</dbReference>
<dbReference type="InterPro" id="IPR004087">
    <property type="entry name" value="KH_dom"/>
</dbReference>
<evidence type="ECO:0000256" key="7">
    <source>
        <dbReference type="ARBA" id="ARBA00022737"/>
    </source>
</evidence>
<dbReference type="GO" id="GO:0000243">
    <property type="term" value="C:commitment complex"/>
    <property type="evidence" value="ECO:0007669"/>
    <property type="project" value="EnsemblFungi"/>
</dbReference>
<keyword evidence="11 15" id="KW-0508">mRNA splicing</keyword>
<dbReference type="InterPro" id="IPR055256">
    <property type="entry name" value="KH_1_KHDC4/BBP-like"/>
</dbReference>
<feature type="compositionally biased region" description="Low complexity" evidence="16">
    <location>
        <begin position="403"/>
        <end position="417"/>
    </location>
</feature>
<dbReference type="GeneID" id="7047836"/>
<feature type="region of interest" description="Disordered" evidence="16">
    <location>
        <begin position="1"/>
        <end position="59"/>
    </location>
</feature>
<dbReference type="Gene3D" id="4.10.60.10">
    <property type="entry name" value="Zinc finger, CCHC-type"/>
    <property type="match status" value="1"/>
</dbReference>
<evidence type="ECO:0000256" key="15">
    <source>
        <dbReference type="RuleBase" id="RU367126"/>
    </source>
</evidence>
<dbReference type="STRING" id="402676.B6JV47"/>
<dbReference type="CDD" id="cd02395">
    <property type="entry name" value="KH-I_BBP"/>
    <property type="match status" value="1"/>
</dbReference>
<feature type="compositionally biased region" description="Polar residues" evidence="16">
    <location>
        <begin position="1"/>
        <end position="15"/>
    </location>
</feature>
<evidence type="ECO:0000256" key="10">
    <source>
        <dbReference type="ARBA" id="ARBA00022884"/>
    </source>
</evidence>
<dbReference type="OrthoDB" id="6777263at2759"/>
<evidence type="ECO:0000313" key="19">
    <source>
        <dbReference type="JaponicusDB" id="SJAG_00249"/>
    </source>
</evidence>
<dbReference type="Proteomes" id="UP000001744">
    <property type="component" value="Unassembled WGS sequence"/>
</dbReference>
<evidence type="ECO:0000313" key="18">
    <source>
        <dbReference type="EMBL" id="EEB05248.1"/>
    </source>
</evidence>
<dbReference type="SMART" id="SM00322">
    <property type="entry name" value="KH"/>
    <property type="match status" value="1"/>
</dbReference>
<evidence type="ECO:0000256" key="2">
    <source>
        <dbReference type="ARBA" id="ARBA00010382"/>
    </source>
</evidence>
<dbReference type="SUPFAM" id="SSF57756">
    <property type="entry name" value="Retrovirus zinc finger-like domains"/>
    <property type="match status" value="1"/>
</dbReference>
<dbReference type="GO" id="GO:0005829">
    <property type="term" value="C:cytosol"/>
    <property type="evidence" value="ECO:0007669"/>
    <property type="project" value="EnsemblFungi"/>
</dbReference>
<dbReference type="InterPro" id="IPR047086">
    <property type="entry name" value="SF1-HH_sf"/>
</dbReference>
<dbReference type="HOGENOM" id="CLU_016864_3_0_1"/>
<dbReference type="FunFam" id="4.10.60.10:FF:000030">
    <property type="entry name" value="Branchpoint-bridging protein"/>
    <property type="match status" value="1"/>
</dbReference>
<keyword evidence="4 15" id="KW-0507">mRNA processing</keyword>
<keyword evidence="6 15" id="KW-0747">Spliceosome</keyword>
<feature type="region of interest" description="Disordered" evidence="16">
    <location>
        <begin position="372"/>
        <end position="484"/>
    </location>
</feature>
<keyword evidence="7" id="KW-0677">Repeat</keyword>
<name>B6JV47_SCHJY</name>